<accession>A0A940PG31</accession>
<proteinExistence type="predicted"/>
<keyword evidence="3" id="KW-1185">Reference proteome</keyword>
<feature type="transmembrane region" description="Helical" evidence="1">
    <location>
        <begin position="355"/>
        <end position="376"/>
    </location>
</feature>
<gene>
    <name evidence="2" type="ORF">I6N95_24700</name>
</gene>
<dbReference type="Proteomes" id="UP000674938">
    <property type="component" value="Unassembled WGS sequence"/>
</dbReference>
<dbReference type="EMBL" id="JAEEGA010000023">
    <property type="protein sequence ID" value="MBP1044214.1"/>
    <property type="molecule type" value="Genomic_DNA"/>
</dbReference>
<keyword evidence="1" id="KW-1133">Transmembrane helix</keyword>
<evidence type="ECO:0000313" key="2">
    <source>
        <dbReference type="EMBL" id="MBP1044214.1"/>
    </source>
</evidence>
<feature type="transmembrane region" description="Helical" evidence="1">
    <location>
        <begin position="215"/>
        <end position="234"/>
    </location>
</feature>
<feature type="transmembrane region" description="Helical" evidence="1">
    <location>
        <begin position="81"/>
        <end position="98"/>
    </location>
</feature>
<evidence type="ECO:0000313" key="3">
    <source>
        <dbReference type="Proteomes" id="UP000674938"/>
    </source>
</evidence>
<feature type="transmembrane region" description="Helical" evidence="1">
    <location>
        <begin position="194"/>
        <end position="209"/>
    </location>
</feature>
<protein>
    <submittedName>
        <fullName evidence="2">Uncharacterized protein</fullName>
    </submittedName>
</protein>
<feature type="transmembrane region" description="Helical" evidence="1">
    <location>
        <begin position="241"/>
        <end position="259"/>
    </location>
</feature>
<feature type="transmembrane region" description="Helical" evidence="1">
    <location>
        <begin position="49"/>
        <end position="69"/>
    </location>
</feature>
<comment type="caution">
    <text evidence="2">The sequence shown here is derived from an EMBL/GenBank/DDBJ whole genome shotgun (WGS) entry which is preliminary data.</text>
</comment>
<feature type="transmembrane region" description="Helical" evidence="1">
    <location>
        <begin position="330"/>
        <end position="348"/>
    </location>
</feature>
<reference evidence="2" key="1">
    <citation type="submission" date="2020-12" db="EMBL/GenBank/DDBJ databases">
        <title>Vagococcus allomyrinae sp. nov. and Enterococcus lavae sp. nov., isolated from the larvae of Allomyrina dichotoma.</title>
        <authorList>
            <person name="Lee S.D."/>
        </authorList>
    </citation>
    <scope>NUCLEOTIDE SEQUENCE</scope>
    <source>
        <strain evidence="2">BWB3-3</strain>
    </source>
</reference>
<organism evidence="2 3">
    <name type="scientific">Vagococcus allomyrinae</name>
    <dbReference type="NCBI Taxonomy" id="2794353"/>
    <lineage>
        <taxon>Bacteria</taxon>
        <taxon>Bacillati</taxon>
        <taxon>Bacillota</taxon>
        <taxon>Bacilli</taxon>
        <taxon>Lactobacillales</taxon>
        <taxon>Enterococcaceae</taxon>
        <taxon>Vagococcus</taxon>
    </lineage>
</organism>
<dbReference type="RefSeq" id="WP_209532498.1">
    <property type="nucleotide sequence ID" value="NZ_JAEEGA010000023.1"/>
</dbReference>
<dbReference type="AlphaFoldDB" id="A0A940PG31"/>
<keyword evidence="1" id="KW-0812">Transmembrane</keyword>
<name>A0A940PG31_9ENTE</name>
<feature type="transmembrane region" description="Helical" evidence="1">
    <location>
        <begin position="15"/>
        <end position="37"/>
    </location>
</feature>
<keyword evidence="1" id="KW-0472">Membrane</keyword>
<evidence type="ECO:0000256" key="1">
    <source>
        <dbReference type="SAM" id="Phobius"/>
    </source>
</evidence>
<sequence length="421" mass="47506">MNGIFEFITMAFPKAGLQVGGLPFTLNMILFGVVMLINLKQIPSFLNSWGVFLIAYFLFFFFTTASLLINIAEQQSSSLDIAMIMVVLFSPLAAVPISQLSLRKAMVINSSSAIIVGGYMMVQKTFGITKTALVGLTYTLGQDLTTKPIGYASSENLSHKMPSTYQNGNSSGLFLASSLALLLIWQPTKRCDKVLKYSGMICCIIGIFLCGSRSILFPMVPLFAMIVIQLYKLYQPRQRRLFWLLIFSVGLLSVAYFTFFGQEVLATFYDRVVIQTIQNPSSDRFAQWKIIGEQIYQLDAVGVVRLFLIGLTNDLFQLDGMLRFLAMKGIIAQLSFLVVLIYPILMLYRDPKTKIVSYALMGIFIAFLIDMSFFYLPCVMNYFMVYEIGTKFQQEIASKQEEKNYVSITYFQNSETRSSSD</sequence>